<evidence type="ECO:0000313" key="3">
    <source>
        <dbReference type="Proteomes" id="UP000308768"/>
    </source>
</evidence>
<gene>
    <name evidence="2" type="ORF">B0A49_02646</name>
</gene>
<dbReference type="Proteomes" id="UP000308768">
    <property type="component" value="Unassembled WGS sequence"/>
</dbReference>
<feature type="domain" description="Gryzun putative trafficking through Golgi" evidence="1">
    <location>
        <begin position="1"/>
        <end position="105"/>
    </location>
</feature>
<dbReference type="EMBL" id="NAJN01000229">
    <property type="protein sequence ID" value="TKA76608.1"/>
    <property type="molecule type" value="Genomic_DNA"/>
</dbReference>
<sequence>MEVRLPGLKQHYYTNERVTLDIEISNDEDDETESTLGVQFLGRSETSLAFSWVSSNPNDVPADGDGGPEELPGHDIGRLAPSTKRIETIVFDAPPDPSDYILGIK</sequence>
<evidence type="ECO:0000313" key="2">
    <source>
        <dbReference type="EMBL" id="TKA76608.1"/>
    </source>
</evidence>
<proteinExistence type="predicted"/>
<keyword evidence="3" id="KW-1185">Reference proteome</keyword>
<dbReference type="STRING" id="331657.A0A4U0XM39"/>
<evidence type="ECO:0000259" key="1">
    <source>
        <dbReference type="Pfam" id="PF07919"/>
    </source>
</evidence>
<organism evidence="2 3">
    <name type="scientific">Cryomyces minteri</name>
    <dbReference type="NCBI Taxonomy" id="331657"/>
    <lineage>
        <taxon>Eukaryota</taxon>
        <taxon>Fungi</taxon>
        <taxon>Dikarya</taxon>
        <taxon>Ascomycota</taxon>
        <taxon>Pezizomycotina</taxon>
        <taxon>Dothideomycetes</taxon>
        <taxon>Dothideomycetes incertae sedis</taxon>
        <taxon>Cryomyces</taxon>
    </lineage>
</organism>
<comment type="caution">
    <text evidence="2">The sequence shown here is derived from an EMBL/GenBank/DDBJ whole genome shotgun (WGS) entry which is preliminary data.</text>
</comment>
<dbReference type="OrthoDB" id="6278596at2759"/>
<dbReference type="AlphaFoldDB" id="A0A4U0XM39"/>
<dbReference type="Pfam" id="PF07919">
    <property type="entry name" value="Gryzun"/>
    <property type="match status" value="1"/>
</dbReference>
<protein>
    <recommendedName>
        <fullName evidence="1">Gryzun putative trafficking through Golgi domain-containing protein</fullName>
    </recommendedName>
</protein>
<accession>A0A4U0XM39</accession>
<name>A0A4U0XM39_9PEZI</name>
<feature type="non-terminal residue" evidence="2">
    <location>
        <position position="105"/>
    </location>
</feature>
<reference evidence="2 3" key="1">
    <citation type="submission" date="2017-03" db="EMBL/GenBank/DDBJ databases">
        <title>Genomes of endolithic fungi from Antarctica.</title>
        <authorList>
            <person name="Coleine C."/>
            <person name="Masonjones S."/>
            <person name="Stajich J.E."/>
        </authorList>
    </citation>
    <scope>NUCLEOTIDE SEQUENCE [LARGE SCALE GENOMIC DNA]</scope>
    <source>
        <strain evidence="2 3">CCFEE 5187</strain>
    </source>
</reference>
<dbReference type="InterPro" id="IPR012880">
    <property type="entry name" value="Gryzun"/>
</dbReference>